<organism evidence="1 2">
    <name type="scientific">Enterococcus raffinosus</name>
    <dbReference type="NCBI Taxonomy" id="71452"/>
    <lineage>
        <taxon>Bacteria</taxon>
        <taxon>Bacillati</taxon>
        <taxon>Bacillota</taxon>
        <taxon>Bacilli</taxon>
        <taxon>Lactobacillales</taxon>
        <taxon>Enterococcaceae</taxon>
        <taxon>Enterococcus</taxon>
    </lineage>
</organism>
<proteinExistence type="predicted"/>
<evidence type="ECO:0000313" key="2">
    <source>
        <dbReference type="Proteomes" id="UP001249240"/>
    </source>
</evidence>
<accession>A0AAW8T3C9</accession>
<sequence length="142" mass="16752">MERKRSKTNGEKQELQTILSGLPNSQYLKILLAQLMRHYDPKIKYIFQKQTGWQLVIEQYDGLLCRIKIHKSYFSVITPFPEFGISYLTPMVKVMSDEFKVKFEDVSKKTQQIEMKVTNEEEMEDVIFLISLQAKKLRNALV</sequence>
<gene>
    <name evidence="1" type="ORF">P7D78_12645</name>
</gene>
<dbReference type="RefSeq" id="WP_010744935.1">
    <property type="nucleotide sequence ID" value="NZ_BAAAXM010000011.1"/>
</dbReference>
<name>A0AAW8T3C9_9ENTE</name>
<reference evidence="1" key="1">
    <citation type="submission" date="2023-03" db="EMBL/GenBank/DDBJ databases">
        <authorList>
            <person name="Shen W."/>
            <person name="Cai J."/>
        </authorList>
    </citation>
    <scope>NUCLEOTIDE SEQUENCE</scope>
    <source>
        <strain evidence="1">B646-2</strain>
    </source>
</reference>
<dbReference type="InterPro" id="IPR024265">
    <property type="entry name" value="DUF3788"/>
</dbReference>
<comment type="caution">
    <text evidence="1">The sequence shown here is derived from an EMBL/GenBank/DDBJ whole genome shotgun (WGS) entry which is preliminary data.</text>
</comment>
<protein>
    <submittedName>
        <fullName evidence="1">DUF3788 family protein</fullName>
    </submittedName>
</protein>
<evidence type="ECO:0000313" key="1">
    <source>
        <dbReference type="EMBL" id="MDT2538977.1"/>
    </source>
</evidence>
<dbReference type="Proteomes" id="UP001249240">
    <property type="component" value="Unassembled WGS sequence"/>
</dbReference>
<dbReference type="EMBL" id="JARPXM010000012">
    <property type="protein sequence ID" value="MDT2538977.1"/>
    <property type="molecule type" value="Genomic_DNA"/>
</dbReference>
<dbReference type="AlphaFoldDB" id="A0AAW8T3C9"/>
<dbReference type="Pfam" id="PF12663">
    <property type="entry name" value="DUF3788"/>
    <property type="match status" value="1"/>
</dbReference>